<gene>
    <name evidence="2" type="ordered locus">Swoo_4348</name>
</gene>
<dbReference type="RefSeq" id="WP_012326927.1">
    <property type="nucleotide sequence ID" value="NC_010506.1"/>
</dbReference>
<sequence precursor="true">MKRILKSTLVLSLLVSPFIVNASEIDQAKDLSSAEEILSQYEKIYQQDSAEQQIERYTN</sequence>
<keyword evidence="3" id="KW-1185">Reference proteome</keyword>
<dbReference type="EMBL" id="CP000961">
    <property type="protein sequence ID" value="ACA88601.1"/>
    <property type="molecule type" value="Genomic_DNA"/>
</dbReference>
<organism evidence="2 3">
    <name type="scientific">Shewanella woodyi (strain ATCC 51908 / MS32)</name>
    <dbReference type="NCBI Taxonomy" id="392500"/>
    <lineage>
        <taxon>Bacteria</taxon>
        <taxon>Pseudomonadati</taxon>
        <taxon>Pseudomonadota</taxon>
        <taxon>Gammaproteobacteria</taxon>
        <taxon>Alteromonadales</taxon>
        <taxon>Shewanellaceae</taxon>
        <taxon>Shewanella</taxon>
    </lineage>
</organism>
<dbReference type="KEGG" id="swd:Swoo_4348"/>
<evidence type="ECO:0000313" key="3">
    <source>
        <dbReference type="Proteomes" id="UP000002168"/>
    </source>
</evidence>
<protein>
    <submittedName>
        <fullName evidence="2">Uncharacterized protein</fullName>
    </submittedName>
</protein>
<evidence type="ECO:0000256" key="1">
    <source>
        <dbReference type="SAM" id="SignalP"/>
    </source>
</evidence>
<reference evidence="2 3" key="1">
    <citation type="submission" date="2008-02" db="EMBL/GenBank/DDBJ databases">
        <title>Complete sequence of Shewanella woodyi ATCC 51908.</title>
        <authorList>
            <consortium name="US DOE Joint Genome Institute"/>
            <person name="Copeland A."/>
            <person name="Lucas S."/>
            <person name="Lapidus A."/>
            <person name="Glavina del Rio T."/>
            <person name="Dalin E."/>
            <person name="Tice H."/>
            <person name="Bruce D."/>
            <person name="Goodwin L."/>
            <person name="Pitluck S."/>
            <person name="Sims D."/>
            <person name="Brettin T."/>
            <person name="Detter J.C."/>
            <person name="Han C."/>
            <person name="Kuske C.R."/>
            <person name="Schmutz J."/>
            <person name="Larimer F."/>
            <person name="Land M."/>
            <person name="Hauser L."/>
            <person name="Kyrpides N."/>
            <person name="Lykidis A."/>
            <person name="Zhao J.-S."/>
            <person name="Richardson P."/>
        </authorList>
    </citation>
    <scope>NUCLEOTIDE SEQUENCE [LARGE SCALE GENOMIC DNA]</scope>
    <source>
        <strain evidence="3">ATCC 51908 / MS32</strain>
    </source>
</reference>
<feature type="chain" id="PRO_5002764959" evidence="1">
    <location>
        <begin position="23"/>
        <end position="59"/>
    </location>
</feature>
<dbReference type="HOGENOM" id="CLU_2958220_0_0_6"/>
<keyword evidence="1" id="KW-0732">Signal</keyword>
<feature type="signal peptide" evidence="1">
    <location>
        <begin position="1"/>
        <end position="22"/>
    </location>
</feature>
<evidence type="ECO:0000313" key="2">
    <source>
        <dbReference type="EMBL" id="ACA88601.1"/>
    </source>
</evidence>
<proteinExistence type="predicted"/>
<accession>B1KJC9</accession>
<dbReference type="Proteomes" id="UP000002168">
    <property type="component" value="Chromosome"/>
</dbReference>
<name>B1KJC9_SHEWM</name>
<dbReference type="AlphaFoldDB" id="B1KJC9"/>